<dbReference type="PANTHER" id="PTHR10794">
    <property type="entry name" value="ABHYDROLASE DOMAIN-CONTAINING PROTEIN"/>
    <property type="match status" value="1"/>
</dbReference>
<dbReference type="InParanoid" id="A0A177C390"/>
<gene>
    <name evidence="10" type="ORF">CC84DRAFT_1221118</name>
</gene>
<evidence type="ECO:0000256" key="6">
    <source>
        <dbReference type="ARBA" id="ARBA00066969"/>
    </source>
</evidence>
<accession>A0A177C390</accession>
<evidence type="ECO:0000313" key="10">
    <source>
        <dbReference type="EMBL" id="OAG01631.1"/>
    </source>
</evidence>
<comment type="function">
    <text evidence="5">Displays enzymatic activity both for medium-chain fatty acid (MCFA) ethyl ester synthesis and hydrolysis (esterase activity). MCFA are toxic for yeast and this enzyme could thus be involved in their detoxification by esterification.</text>
</comment>
<protein>
    <recommendedName>
        <fullName evidence="6">alcohol O-acetyltransferase</fullName>
        <ecNumber evidence="6">2.3.1.84</ecNumber>
    </recommendedName>
    <alternativeName>
        <fullName evidence="7">Alcohol O-acetyltransferase</fullName>
    </alternativeName>
</protein>
<evidence type="ECO:0000256" key="3">
    <source>
        <dbReference type="ARBA" id="ARBA00022801"/>
    </source>
</evidence>
<dbReference type="GO" id="GO:0047372">
    <property type="term" value="F:monoacylglycerol lipase activity"/>
    <property type="evidence" value="ECO:0007669"/>
    <property type="project" value="TreeGrafter"/>
</dbReference>
<dbReference type="InterPro" id="IPR012020">
    <property type="entry name" value="ABHD4"/>
</dbReference>
<dbReference type="EC" id="2.3.1.84" evidence="6"/>
<evidence type="ECO:0000256" key="8">
    <source>
        <dbReference type="PIRSR" id="PIRSR005211-1"/>
    </source>
</evidence>
<dbReference type="GO" id="GO:0051792">
    <property type="term" value="P:medium-chain fatty acid biosynthetic process"/>
    <property type="evidence" value="ECO:0007669"/>
    <property type="project" value="TreeGrafter"/>
</dbReference>
<dbReference type="OrthoDB" id="5954035at2759"/>
<dbReference type="Gene3D" id="3.40.50.1820">
    <property type="entry name" value="alpha/beta hydrolase"/>
    <property type="match status" value="1"/>
</dbReference>
<dbReference type="Proteomes" id="UP000077069">
    <property type="component" value="Unassembled WGS sequence"/>
</dbReference>
<dbReference type="FunCoup" id="A0A177C390">
    <property type="interactions" value="255"/>
</dbReference>
<keyword evidence="11" id="KW-1185">Reference proteome</keyword>
<feature type="active site" description="Charge relay system" evidence="8">
    <location>
        <position position="207"/>
    </location>
</feature>
<dbReference type="SUPFAM" id="SSF53474">
    <property type="entry name" value="alpha/beta-Hydrolases"/>
    <property type="match status" value="1"/>
</dbReference>
<dbReference type="GO" id="GO:0008126">
    <property type="term" value="F:acetylesterase activity"/>
    <property type="evidence" value="ECO:0007669"/>
    <property type="project" value="TreeGrafter"/>
</dbReference>
<dbReference type="InterPro" id="IPR000073">
    <property type="entry name" value="AB_hydrolase_1"/>
</dbReference>
<dbReference type="RefSeq" id="XP_018031996.1">
    <property type="nucleotide sequence ID" value="XM_018183229.1"/>
</dbReference>
<organism evidence="10 11">
    <name type="scientific">Paraphaeosphaeria sporulosa</name>
    <dbReference type="NCBI Taxonomy" id="1460663"/>
    <lineage>
        <taxon>Eukaryota</taxon>
        <taxon>Fungi</taxon>
        <taxon>Dikarya</taxon>
        <taxon>Ascomycota</taxon>
        <taxon>Pezizomycotina</taxon>
        <taxon>Dothideomycetes</taxon>
        <taxon>Pleosporomycetidae</taxon>
        <taxon>Pleosporales</taxon>
        <taxon>Massarineae</taxon>
        <taxon>Didymosphaeriaceae</taxon>
        <taxon>Paraphaeosphaeria</taxon>
    </lineage>
</organism>
<dbReference type="STRING" id="1460663.A0A177C390"/>
<evidence type="ECO:0000313" key="11">
    <source>
        <dbReference type="Proteomes" id="UP000077069"/>
    </source>
</evidence>
<dbReference type="AlphaFoldDB" id="A0A177C390"/>
<evidence type="ECO:0000256" key="2">
    <source>
        <dbReference type="ARBA" id="ARBA00022679"/>
    </source>
</evidence>
<proteinExistence type="inferred from homology"/>
<dbReference type="Pfam" id="PF00561">
    <property type="entry name" value="Abhydrolase_1"/>
    <property type="match status" value="1"/>
</dbReference>
<dbReference type="FunFam" id="3.40.50.1820:FF:000137">
    <property type="entry name" value="EEB1p Acyl-coenzymeA:ethanol O-acyltransferase"/>
    <property type="match status" value="1"/>
</dbReference>
<dbReference type="InterPro" id="IPR050960">
    <property type="entry name" value="AB_hydrolase_4_sf"/>
</dbReference>
<dbReference type="PIRSF" id="PIRSF005211">
    <property type="entry name" value="Ab_hydro_YheT"/>
    <property type="match status" value="1"/>
</dbReference>
<dbReference type="GO" id="GO:0004026">
    <property type="term" value="F:alcohol O-acetyltransferase activity"/>
    <property type="evidence" value="ECO:0007669"/>
    <property type="project" value="UniProtKB-EC"/>
</dbReference>
<keyword evidence="2" id="KW-0808">Transferase</keyword>
<keyword evidence="3" id="KW-0378">Hydrolase</keyword>
<sequence>MAFLFGHAKTSYTHHQSSISLPTKSGSKTSFADLIKSATPPCRLNPFLFNGHLQTMWTAVKDDGPPVYYKRKIYESTHSVYPGQFTVDFVVSKDEGLASKNDETLPERTTFYSENEWTDVGSQDTKPMLVCLHGLSGGSHEVYLRQCVAPVTSTGWEACVVNGRGCAMSKITTPRLFNARATWDVRQLVDHLRELFPNRPLYAVGFSLGANILTNYVAEEGEGCVLKAAVACSNPWNLEIANVALQRSWLGLEVYSSVMGGNLRRLYELHRTELLKAEELDDEKIMKCKYLHEFDRAVQAPSWGYPTETAYYRDAQSADAVVAIKIPFLAINAEDDPISSMEAIPYEEFKQNPYTVLCCTNWGGHLSWFQFGGRRWFADAVVAFLTKLHEEVDVDELPAGKKVEANDKVPTKKYPIFDPCNRRLVLPPK</sequence>
<evidence type="ECO:0000259" key="9">
    <source>
        <dbReference type="Pfam" id="PF00561"/>
    </source>
</evidence>
<comment type="catalytic activity">
    <reaction evidence="4">
        <text>an aliphatic alcohol + acetyl-CoA = an acetyl ester + CoA</text>
        <dbReference type="Rhea" id="RHEA:17229"/>
        <dbReference type="ChEBI" id="CHEBI:2571"/>
        <dbReference type="ChEBI" id="CHEBI:47622"/>
        <dbReference type="ChEBI" id="CHEBI:57287"/>
        <dbReference type="ChEBI" id="CHEBI:57288"/>
        <dbReference type="EC" id="2.3.1.84"/>
    </reaction>
</comment>
<dbReference type="PANTHER" id="PTHR10794:SF63">
    <property type="entry name" value="ALPHA_BETA HYDROLASE 1, ISOFORM A"/>
    <property type="match status" value="1"/>
</dbReference>
<dbReference type="InterPro" id="IPR029058">
    <property type="entry name" value="AB_hydrolase_fold"/>
</dbReference>
<feature type="active site" description="Charge relay system" evidence="8">
    <location>
        <position position="365"/>
    </location>
</feature>
<comment type="similarity">
    <text evidence="1">Belongs to the AB hydrolase superfamily. AB hydrolase 4 family.</text>
</comment>
<evidence type="ECO:0000256" key="7">
    <source>
        <dbReference type="ARBA" id="ARBA00080774"/>
    </source>
</evidence>
<feature type="domain" description="AB hydrolase-1" evidence="9">
    <location>
        <begin position="127"/>
        <end position="345"/>
    </location>
</feature>
<evidence type="ECO:0000256" key="4">
    <source>
        <dbReference type="ARBA" id="ARBA00050620"/>
    </source>
</evidence>
<dbReference type="GO" id="GO:0051793">
    <property type="term" value="P:medium-chain fatty acid catabolic process"/>
    <property type="evidence" value="ECO:0007669"/>
    <property type="project" value="UniProtKB-ARBA"/>
</dbReference>
<evidence type="ECO:0000256" key="1">
    <source>
        <dbReference type="ARBA" id="ARBA00010884"/>
    </source>
</evidence>
<name>A0A177C390_9PLEO</name>
<reference evidence="10 11" key="1">
    <citation type="submission" date="2016-05" db="EMBL/GenBank/DDBJ databases">
        <title>Comparative analysis of secretome profiles of manganese(II)-oxidizing ascomycete fungi.</title>
        <authorList>
            <consortium name="DOE Joint Genome Institute"/>
            <person name="Zeiner C.A."/>
            <person name="Purvine S.O."/>
            <person name="Zink E.M."/>
            <person name="Wu S."/>
            <person name="Pasa-Tolic L."/>
            <person name="Chaput D.L."/>
            <person name="Haridas S."/>
            <person name="Grigoriev I.V."/>
            <person name="Santelli C.M."/>
            <person name="Hansel C.M."/>
        </authorList>
    </citation>
    <scope>NUCLEOTIDE SEQUENCE [LARGE SCALE GENOMIC DNA]</scope>
    <source>
        <strain evidence="10 11">AP3s5-JAC2a</strain>
    </source>
</reference>
<feature type="active site" description="Charge relay system" evidence="8">
    <location>
        <position position="336"/>
    </location>
</feature>
<evidence type="ECO:0000256" key="5">
    <source>
        <dbReference type="ARBA" id="ARBA00054277"/>
    </source>
</evidence>
<dbReference type="GeneID" id="28766715"/>
<dbReference type="EMBL" id="KV441557">
    <property type="protein sequence ID" value="OAG01631.1"/>
    <property type="molecule type" value="Genomic_DNA"/>
</dbReference>